<gene>
    <name evidence="1" type="ORF">DUNSADRAFT_552</name>
</gene>
<dbReference type="Proteomes" id="UP000815325">
    <property type="component" value="Unassembled WGS sequence"/>
</dbReference>
<evidence type="ECO:0000313" key="1">
    <source>
        <dbReference type="EMBL" id="KAF5827504.1"/>
    </source>
</evidence>
<reference evidence="1" key="1">
    <citation type="submission" date="2017-08" db="EMBL/GenBank/DDBJ databases">
        <authorList>
            <person name="Polle J.E."/>
            <person name="Barry K."/>
            <person name="Cushman J."/>
            <person name="Schmutz J."/>
            <person name="Tran D."/>
            <person name="Hathwaick L.T."/>
            <person name="Yim W.C."/>
            <person name="Jenkins J."/>
            <person name="Mckie-Krisberg Z.M."/>
            <person name="Prochnik S."/>
            <person name="Lindquist E."/>
            <person name="Dockter R.B."/>
            <person name="Adam C."/>
            <person name="Molina H."/>
            <person name="Bunkerborg J."/>
            <person name="Jin E."/>
            <person name="Buchheim M."/>
            <person name="Magnuson J."/>
        </authorList>
    </citation>
    <scope>NUCLEOTIDE SEQUENCE</scope>
    <source>
        <strain evidence="1">CCAP 19/18</strain>
    </source>
</reference>
<protein>
    <recommendedName>
        <fullName evidence="3">Encoded protein</fullName>
    </recommendedName>
</protein>
<evidence type="ECO:0000313" key="2">
    <source>
        <dbReference type="Proteomes" id="UP000815325"/>
    </source>
</evidence>
<dbReference type="EMBL" id="MU070488">
    <property type="protein sequence ID" value="KAF5827504.1"/>
    <property type="molecule type" value="Genomic_DNA"/>
</dbReference>
<comment type="caution">
    <text evidence="1">The sequence shown here is derived from an EMBL/GenBank/DDBJ whole genome shotgun (WGS) entry which is preliminary data.</text>
</comment>
<sequence length="214" mass="23035">MKTVCKTKVRHFDHPLPYTQYAVNREIHGNSEECALSSEFPSISVYSTPPPCGGVCCLLLELPLGRVCALVGVSCTTPWAPSSGITGTPASPALITSQPGALPPCCCRSSLLLLPPRELLPEADSRLCSTGICGAAYCCCSCCCCCCCCCCSLCHNGRTWGAISASRRCMSATACAHSRARKEKCQLNRMPCVIMRCWWRGWWNFGSCNACVLT</sequence>
<accession>A0ABQ7FYT0</accession>
<evidence type="ECO:0008006" key="3">
    <source>
        <dbReference type="Google" id="ProtNLM"/>
    </source>
</evidence>
<organism evidence="1 2">
    <name type="scientific">Dunaliella salina</name>
    <name type="common">Green alga</name>
    <name type="synonym">Protococcus salinus</name>
    <dbReference type="NCBI Taxonomy" id="3046"/>
    <lineage>
        <taxon>Eukaryota</taxon>
        <taxon>Viridiplantae</taxon>
        <taxon>Chlorophyta</taxon>
        <taxon>core chlorophytes</taxon>
        <taxon>Chlorophyceae</taxon>
        <taxon>CS clade</taxon>
        <taxon>Chlamydomonadales</taxon>
        <taxon>Dunaliellaceae</taxon>
        <taxon>Dunaliella</taxon>
    </lineage>
</organism>
<keyword evidence="2" id="KW-1185">Reference proteome</keyword>
<proteinExistence type="predicted"/>
<name>A0ABQ7FYT0_DUNSA</name>